<organism evidence="1 2">
    <name type="scientific">Bavariicoccus seileri</name>
    <dbReference type="NCBI Taxonomy" id="549685"/>
    <lineage>
        <taxon>Bacteria</taxon>
        <taxon>Bacillati</taxon>
        <taxon>Bacillota</taxon>
        <taxon>Bacilli</taxon>
        <taxon>Lactobacillales</taxon>
        <taxon>Enterococcaceae</taxon>
        <taxon>Bavariicoccus</taxon>
    </lineage>
</organism>
<name>A0A3D4S5G2_9ENTE</name>
<comment type="caution">
    <text evidence="1">The sequence shown here is derived from an EMBL/GenBank/DDBJ whole genome shotgun (WGS) entry which is preliminary data.</text>
</comment>
<dbReference type="Proteomes" id="UP000262195">
    <property type="component" value="Unassembled WGS sequence"/>
</dbReference>
<feature type="non-terminal residue" evidence="1">
    <location>
        <position position="64"/>
    </location>
</feature>
<sequence>MAKIQDIVPVNIKSDQVKQQTSGKSHSIKPKIALRVKRGEMDLIFYNGCDKYILYTVLKELNLY</sequence>
<reference evidence="1 2" key="1">
    <citation type="journal article" date="2018" name="Nat. Biotechnol.">
        <title>A standardized bacterial taxonomy based on genome phylogeny substantially revises the tree of life.</title>
        <authorList>
            <person name="Parks D.H."/>
            <person name="Chuvochina M."/>
            <person name="Waite D.W."/>
            <person name="Rinke C."/>
            <person name="Skarshewski A."/>
            <person name="Chaumeil P.A."/>
            <person name="Hugenholtz P."/>
        </authorList>
    </citation>
    <scope>NUCLEOTIDE SEQUENCE [LARGE SCALE GENOMIC DNA]</scope>
    <source>
        <strain evidence="1">UBA11306</strain>
    </source>
</reference>
<evidence type="ECO:0000313" key="2">
    <source>
        <dbReference type="Proteomes" id="UP000262195"/>
    </source>
</evidence>
<dbReference type="EMBL" id="DQHO01000032">
    <property type="protein sequence ID" value="HCS94053.1"/>
    <property type="molecule type" value="Genomic_DNA"/>
</dbReference>
<dbReference type="AlphaFoldDB" id="A0A3D4S5G2"/>
<proteinExistence type="predicted"/>
<gene>
    <name evidence="1" type="ORF">DIW15_05035</name>
</gene>
<evidence type="ECO:0000313" key="1">
    <source>
        <dbReference type="EMBL" id="HCS94053.1"/>
    </source>
</evidence>
<accession>A0A3D4S5G2</accession>
<protein>
    <submittedName>
        <fullName evidence="1">Uncharacterized protein</fullName>
    </submittedName>
</protein>